<dbReference type="PANTHER" id="PTHR13136">
    <property type="entry name" value="TESTIS DEVELOPMENT PROTEIN PRTD"/>
    <property type="match status" value="1"/>
</dbReference>
<evidence type="ECO:0000313" key="3">
    <source>
        <dbReference type="Proteomes" id="UP000076998"/>
    </source>
</evidence>
<dbReference type="Proteomes" id="UP000076998">
    <property type="component" value="Unassembled WGS sequence"/>
</dbReference>
<name>A0A177KD20_9MICO</name>
<dbReference type="AlphaFoldDB" id="A0A177KD20"/>
<dbReference type="PANTHER" id="PTHR13136:SF11">
    <property type="entry name" value="TESTIS-EXPRESSED PROTEIN 30"/>
    <property type="match status" value="1"/>
</dbReference>
<feature type="domain" description="KANL3/Tex30 alpha/beta hydrolase-like" evidence="1">
    <location>
        <begin position="25"/>
        <end position="194"/>
    </location>
</feature>
<accession>A0A177KD20</accession>
<evidence type="ECO:0000259" key="1">
    <source>
        <dbReference type="Pfam" id="PF20408"/>
    </source>
</evidence>
<evidence type="ECO:0000313" key="2">
    <source>
        <dbReference type="EMBL" id="OAH51310.1"/>
    </source>
</evidence>
<reference evidence="2 3" key="1">
    <citation type="submission" date="2016-02" db="EMBL/GenBank/DDBJ databases">
        <authorList>
            <person name="Wen L."/>
            <person name="He K."/>
            <person name="Yang H."/>
        </authorList>
    </citation>
    <scope>NUCLEOTIDE SEQUENCE [LARGE SCALE GENOMIC DNA]</scope>
    <source>
        <strain evidence="2 3">CD11_3</strain>
    </source>
</reference>
<dbReference type="RefSeq" id="WP_064001817.1">
    <property type="nucleotide sequence ID" value="NZ_LSTV01000001.1"/>
</dbReference>
<dbReference type="Gene3D" id="3.40.50.1820">
    <property type="entry name" value="alpha/beta hydrolase"/>
    <property type="match status" value="1"/>
</dbReference>
<dbReference type="InterPro" id="IPR026555">
    <property type="entry name" value="NSL3/Tex30"/>
</dbReference>
<comment type="caution">
    <text evidence="2">The sequence shown here is derived from an EMBL/GenBank/DDBJ whole genome shotgun (WGS) entry which is preliminary data.</text>
</comment>
<organism evidence="2 3">
    <name type="scientific">Microbacterium oleivorans</name>
    <dbReference type="NCBI Taxonomy" id="273677"/>
    <lineage>
        <taxon>Bacteria</taxon>
        <taxon>Bacillati</taxon>
        <taxon>Actinomycetota</taxon>
        <taxon>Actinomycetes</taxon>
        <taxon>Micrococcales</taxon>
        <taxon>Microbacteriaceae</taxon>
        <taxon>Microbacterium</taxon>
    </lineage>
</organism>
<protein>
    <submittedName>
        <fullName evidence="2">Dienelactone hydrolase</fullName>
    </submittedName>
</protein>
<dbReference type="GO" id="GO:0016787">
    <property type="term" value="F:hydrolase activity"/>
    <property type="evidence" value="ECO:0007669"/>
    <property type="project" value="UniProtKB-KW"/>
</dbReference>
<dbReference type="EMBL" id="LSTV01000001">
    <property type="protein sequence ID" value="OAH51310.1"/>
    <property type="molecule type" value="Genomic_DNA"/>
</dbReference>
<dbReference type="Pfam" id="PF20408">
    <property type="entry name" value="Abhydrolase_11"/>
    <property type="match status" value="1"/>
</dbReference>
<dbReference type="SUPFAM" id="SSF53474">
    <property type="entry name" value="alpha/beta-Hydrolases"/>
    <property type="match status" value="1"/>
</dbReference>
<dbReference type="InterPro" id="IPR029058">
    <property type="entry name" value="AB_hydrolase_fold"/>
</dbReference>
<proteinExistence type="predicted"/>
<gene>
    <name evidence="2" type="ORF">AYL44_03325</name>
</gene>
<sequence length="223" mass="23130">MIPVTLPTGGVELAATIDAAPEPGAIVALAHGAGAGHEHPFLAGAAAAWSAAGFTTVRFDFPYRQAGRRMPGPAAHAIETWAAVEEFCRRLTPGIPFVAAGKSYGGRMASMAAAEGRIAPDALVYLGYPLHPPGKPENARTAHLPAVAAPQLFLSGTKDPFLQPLADLEAAVASCREADILWFDGARHSFEVAGRALPADEVGAATASAALPWLRERVQRPAA</sequence>
<dbReference type="OrthoDB" id="652634at2"/>
<keyword evidence="2" id="KW-0378">Hydrolase</keyword>
<dbReference type="InterPro" id="IPR046879">
    <property type="entry name" value="KANL3/Tex30_Abhydrolase"/>
</dbReference>